<dbReference type="PRINTS" id="PR00456">
    <property type="entry name" value="RIBOSOMALP2"/>
</dbReference>
<sequence>MKHLAAYLLCQIGGNASPGASDIKTVLSAVGIDGDDERIASLLKELSGKDINSLIAEGSAKLASVPSGGGGGGAAAPTASGGAAPAAAAVEEKEEEKEESDEDMGFGLFD</sequence>
<keyword evidence="5" id="KW-0687">Ribonucleoprotein</keyword>
<evidence type="ECO:0000256" key="6">
    <source>
        <dbReference type="SAM" id="MobiDB-lite"/>
    </source>
</evidence>
<evidence type="ECO:0000313" key="8">
    <source>
        <dbReference type="Proteomes" id="UP001447188"/>
    </source>
</evidence>
<organism evidence="7 8">
    <name type="scientific">Discina gigas</name>
    <dbReference type="NCBI Taxonomy" id="1032678"/>
    <lineage>
        <taxon>Eukaryota</taxon>
        <taxon>Fungi</taxon>
        <taxon>Dikarya</taxon>
        <taxon>Ascomycota</taxon>
        <taxon>Pezizomycotina</taxon>
        <taxon>Pezizomycetes</taxon>
        <taxon>Pezizales</taxon>
        <taxon>Discinaceae</taxon>
        <taxon>Discina</taxon>
    </lineage>
</organism>
<comment type="subunit">
    <text evidence="2">P1 and P2 exist as dimers at the large ribosomal subunit.</text>
</comment>
<dbReference type="InterPro" id="IPR027534">
    <property type="entry name" value="Ribosomal_P1/P2"/>
</dbReference>
<evidence type="ECO:0000256" key="3">
    <source>
        <dbReference type="ARBA" id="ARBA00022553"/>
    </source>
</evidence>
<evidence type="ECO:0000256" key="2">
    <source>
        <dbReference type="ARBA" id="ARBA00011266"/>
    </source>
</evidence>
<evidence type="ECO:0000256" key="1">
    <source>
        <dbReference type="ARBA" id="ARBA00005436"/>
    </source>
</evidence>
<accession>A0ABR3GWK9</accession>
<dbReference type="PANTHER" id="PTHR21141">
    <property type="entry name" value="60S ACIDIC RIBOSOMAL PROTEIN FAMILY MEMBER"/>
    <property type="match status" value="1"/>
</dbReference>
<evidence type="ECO:0000313" key="7">
    <source>
        <dbReference type="EMBL" id="KAL0640337.1"/>
    </source>
</evidence>
<proteinExistence type="inferred from homology"/>
<gene>
    <name evidence="7" type="primary">RPP2B</name>
    <name evidence="7" type="ORF">Q9L58_000617</name>
</gene>
<comment type="caution">
    <text evidence="7">The sequence shown here is derived from an EMBL/GenBank/DDBJ whole genome shotgun (WGS) entry which is preliminary data.</text>
</comment>
<dbReference type="Pfam" id="PF00428">
    <property type="entry name" value="Ribosomal_60s"/>
    <property type="match status" value="1"/>
</dbReference>
<dbReference type="GO" id="GO:0005840">
    <property type="term" value="C:ribosome"/>
    <property type="evidence" value="ECO:0007669"/>
    <property type="project" value="UniProtKB-KW"/>
</dbReference>
<reference evidence="7 8" key="1">
    <citation type="submission" date="2024-02" db="EMBL/GenBank/DDBJ databases">
        <title>Discinaceae phylogenomics.</title>
        <authorList>
            <person name="Dirks A.C."/>
            <person name="James T.Y."/>
        </authorList>
    </citation>
    <scope>NUCLEOTIDE SEQUENCE [LARGE SCALE GENOMIC DNA]</scope>
    <source>
        <strain evidence="7 8">ACD0624</strain>
    </source>
</reference>
<keyword evidence="3" id="KW-0597">Phosphoprotein</keyword>
<dbReference type="Gene3D" id="1.10.10.1410">
    <property type="match status" value="1"/>
</dbReference>
<dbReference type="InterPro" id="IPR038716">
    <property type="entry name" value="P1/P2_N_sf"/>
</dbReference>
<feature type="compositionally biased region" description="Low complexity" evidence="6">
    <location>
        <begin position="75"/>
        <end position="89"/>
    </location>
</feature>
<keyword evidence="4 7" id="KW-0689">Ribosomal protein</keyword>
<evidence type="ECO:0000256" key="5">
    <source>
        <dbReference type="ARBA" id="ARBA00023274"/>
    </source>
</evidence>
<dbReference type="Proteomes" id="UP001447188">
    <property type="component" value="Unassembled WGS sequence"/>
</dbReference>
<dbReference type="InterPro" id="IPR044076">
    <property type="entry name" value="Ribosomal_P2"/>
</dbReference>
<dbReference type="CDD" id="cd05833">
    <property type="entry name" value="Ribosomal_P2"/>
    <property type="match status" value="1"/>
</dbReference>
<protein>
    <submittedName>
        <fullName evidence="7">60S acidic ribosomal protein P2</fullName>
    </submittedName>
</protein>
<evidence type="ECO:0000256" key="4">
    <source>
        <dbReference type="ARBA" id="ARBA00022980"/>
    </source>
</evidence>
<dbReference type="PANTHER" id="PTHR21141:SF5">
    <property type="entry name" value="LARGE RIBOSOMAL SUBUNIT PROTEIN P2"/>
    <property type="match status" value="1"/>
</dbReference>
<feature type="compositionally biased region" description="Acidic residues" evidence="6">
    <location>
        <begin position="92"/>
        <end position="104"/>
    </location>
</feature>
<comment type="similarity">
    <text evidence="1">Belongs to the eukaryotic ribosomal protein P1/P2 family.</text>
</comment>
<name>A0ABR3GWK9_9PEZI</name>
<feature type="region of interest" description="Disordered" evidence="6">
    <location>
        <begin position="64"/>
        <end position="110"/>
    </location>
</feature>
<dbReference type="EMBL" id="JBBBZM010000004">
    <property type="protein sequence ID" value="KAL0640337.1"/>
    <property type="molecule type" value="Genomic_DNA"/>
</dbReference>
<keyword evidence="8" id="KW-1185">Reference proteome</keyword>
<dbReference type="InterPro" id="IPR001859">
    <property type="entry name" value="Ribosomal_P1/P2_euk"/>
</dbReference>
<dbReference type="HAMAP" id="MF_01478">
    <property type="entry name" value="Ribosomal_L12_arch"/>
    <property type="match status" value="1"/>
</dbReference>